<dbReference type="AlphaFoldDB" id="A0A8J2LTV1"/>
<gene>
    <name evidence="15" type="ORF">AFUS01_LOCUS37914</name>
</gene>
<dbReference type="GO" id="GO:0006082">
    <property type="term" value="P:organic acid metabolic process"/>
    <property type="evidence" value="ECO:0007669"/>
    <property type="project" value="TreeGrafter"/>
</dbReference>
<keyword evidence="13 14" id="KW-0472">Membrane</keyword>
<evidence type="ECO:0000256" key="11">
    <source>
        <dbReference type="ARBA" id="ARBA00023004"/>
    </source>
</evidence>
<evidence type="ECO:0000256" key="12">
    <source>
        <dbReference type="ARBA" id="ARBA00023033"/>
    </source>
</evidence>
<dbReference type="Pfam" id="PF00067">
    <property type="entry name" value="p450"/>
    <property type="match status" value="1"/>
</dbReference>
<comment type="cofactor">
    <cofactor evidence="1">
        <name>heme</name>
        <dbReference type="ChEBI" id="CHEBI:30413"/>
    </cofactor>
</comment>
<dbReference type="GO" id="GO:0020037">
    <property type="term" value="F:heme binding"/>
    <property type="evidence" value="ECO:0007669"/>
    <property type="project" value="InterPro"/>
</dbReference>
<name>A0A8J2LTV1_9HEXA</name>
<evidence type="ECO:0000313" key="15">
    <source>
        <dbReference type="EMBL" id="CAG7827960.1"/>
    </source>
</evidence>
<keyword evidence="10" id="KW-0560">Oxidoreductase</keyword>
<dbReference type="OrthoDB" id="1844152at2759"/>
<keyword evidence="14" id="KW-0812">Transmembrane</keyword>
<evidence type="ECO:0000256" key="9">
    <source>
        <dbReference type="ARBA" id="ARBA00022848"/>
    </source>
</evidence>
<dbReference type="GO" id="GO:0005789">
    <property type="term" value="C:endoplasmic reticulum membrane"/>
    <property type="evidence" value="ECO:0007669"/>
    <property type="project" value="UniProtKB-SubCell"/>
</dbReference>
<evidence type="ECO:0000256" key="8">
    <source>
        <dbReference type="ARBA" id="ARBA00022824"/>
    </source>
</evidence>
<evidence type="ECO:0000256" key="10">
    <source>
        <dbReference type="ARBA" id="ARBA00023002"/>
    </source>
</evidence>
<dbReference type="InterPro" id="IPR001128">
    <property type="entry name" value="Cyt_P450"/>
</dbReference>
<keyword evidence="16" id="KW-1185">Reference proteome</keyword>
<evidence type="ECO:0000256" key="5">
    <source>
        <dbReference type="ARBA" id="ARBA00010617"/>
    </source>
</evidence>
<evidence type="ECO:0000313" key="16">
    <source>
        <dbReference type="Proteomes" id="UP000708208"/>
    </source>
</evidence>
<evidence type="ECO:0000256" key="14">
    <source>
        <dbReference type="SAM" id="Phobius"/>
    </source>
</evidence>
<dbReference type="GO" id="GO:0005506">
    <property type="term" value="F:iron ion binding"/>
    <property type="evidence" value="ECO:0007669"/>
    <property type="project" value="InterPro"/>
</dbReference>
<keyword evidence="9" id="KW-0492">Microsome</keyword>
<dbReference type="PANTHER" id="PTHR24300">
    <property type="entry name" value="CYTOCHROME P450 508A4-RELATED"/>
    <property type="match status" value="1"/>
</dbReference>
<keyword evidence="7" id="KW-0479">Metal-binding</keyword>
<evidence type="ECO:0000256" key="2">
    <source>
        <dbReference type="ARBA" id="ARBA00003690"/>
    </source>
</evidence>
<reference evidence="15" key="1">
    <citation type="submission" date="2021-06" db="EMBL/GenBank/DDBJ databases">
        <authorList>
            <person name="Hodson N. C."/>
            <person name="Mongue J. A."/>
            <person name="Jaron S. K."/>
        </authorList>
    </citation>
    <scope>NUCLEOTIDE SEQUENCE</scope>
</reference>
<evidence type="ECO:0008006" key="17">
    <source>
        <dbReference type="Google" id="ProtNLM"/>
    </source>
</evidence>
<dbReference type="Proteomes" id="UP000708208">
    <property type="component" value="Unassembled WGS sequence"/>
</dbReference>
<dbReference type="GO" id="GO:0008395">
    <property type="term" value="F:steroid hydroxylase activity"/>
    <property type="evidence" value="ECO:0007669"/>
    <property type="project" value="TreeGrafter"/>
</dbReference>
<evidence type="ECO:0000256" key="4">
    <source>
        <dbReference type="ARBA" id="ARBA00004406"/>
    </source>
</evidence>
<keyword evidence="14" id="KW-1133">Transmembrane helix</keyword>
<dbReference type="EMBL" id="CAJVCH010545534">
    <property type="protein sequence ID" value="CAG7827960.1"/>
    <property type="molecule type" value="Genomic_DNA"/>
</dbReference>
<evidence type="ECO:0000256" key="6">
    <source>
        <dbReference type="ARBA" id="ARBA00022617"/>
    </source>
</evidence>
<keyword evidence="8" id="KW-0256">Endoplasmic reticulum</keyword>
<evidence type="ECO:0000256" key="3">
    <source>
        <dbReference type="ARBA" id="ARBA00004174"/>
    </source>
</evidence>
<comment type="subcellular location">
    <subcellularLocation>
        <location evidence="4">Endoplasmic reticulum membrane</location>
        <topology evidence="4">Peripheral membrane protein</topology>
    </subcellularLocation>
    <subcellularLocation>
        <location evidence="3">Microsome membrane</location>
        <topology evidence="3">Peripheral membrane protein</topology>
    </subcellularLocation>
</comment>
<comment type="caution">
    <text evidence="15">The sequence shown here is derived from an EMBL/GenBank/DDBJ whole genome shotgun (WGS) entry which is preliminary data.</text>
</comment>
<evidence type="ECO:0000256" key="7">
    <source>
        <dbReference type="ARBA" id="ARBA00022723"/>
    </source>
</evidence>
<dbReference type="PANTHER" id="PTHR24300:SF403">
    <property type="entry name" value="CYTOCHROME P450 306A1"/>
    <property type="match status" value="1"/>
</dbReference>
<keyword evidence="6" id="KW-0349">Heme</keyword>
<dbReference type="GO" id="GO:0006805">
    <property type="term" value="P:xenobiotic metabolic process"/>
    <property type="evidence" value="ECO:0007669"/>
    <property type="project" value="TreeGrafter"/>
</dbReference>
<evidence type="ECO:0000256" key="1">
    <source>
        <dbReference type="ARBA" id="ARBA00001971"/>
    </source>
</evidence>
<protein>
    <recommendedName>
        <fullName evidence="17">Cytochrome P450</fullName>
    </recommendedName>
</protein>
<proteinExistence type="inferred from homology"/>
<comment type="similarity">
    <text evidence="5">Belongs to the cytochrome P450 family.</text>
</comment>
<comment type="function">
    <text evidence="2">May be involved in the metabolism of insect hormones and in the breakdown of synthetic insecticides.</text>
</comment>
<dbReference type="InterPro" id="IPR050182">
    <property type="entry name" value="Cytochrome_P450_fam2"/>
</dbReference>
<dbReference type="FunFam" id="1.10.630.10:FF:000238">
    <property type="entry name" value="Cytochrome P450 2A6"/>
    <property type="match status" value="1"/>
</dbReference>
<keyword evidence="12" id="KW-0503">Monooxygenase</keyword>
<organism evidence="15 16">
    <name type="scientific">Allacma fusca</name>
    <dbReference type="NCBI Taxonomy" id="39272"/>
    <lineage>
        <taxon>Eukaryota</taxon>
        <taxon>Metazoa</taxon>
        <taxon>Ecdysozoa</taxon>
        <taxon>Arthropoda</taxon>
        <taxon>Hexapoda</taxon>
        <taxon>Collembola</taxon>
        <taxon>Symphypleona</taxon>
        <taxon>Sminthuridae</taxon>
        <taxon>Allacma</taxon>
    </lineage>
</organism>
<sequence>MWEYWEWFSMGFAQNFDKIFALLIFSIIVTAAVMDFIDKNYPPGPLGVPFFGYLPFMNSRAPHLTLTELAQQYGRIYSLNLGSLYTVVVSDVKMIRDAFADDVFSLRPPLFLTHGLMGGKGLIGANGESWKETRAFVSNTMKDLVYGKGDARNAAEPRIQTATRELVQDLKNHAGQPIQMDEVVRHHVGNTLSDFILGTKFEKDSPSWKYLQLVLQERFRTFTLSNSFNYIPWLRRFSKYANILNVLKDSKNRSQKIYTDLLETSNQNSVNSNNVRSVVDAYSLELKRRAKNNGVFSSENIEHVLSDLVNAGWDTTSATLNWLYLYMALYPRIQDRVSQEIDAVVGNGKEIALTHLDNMPYTRAVILEIWRHRTILPMGVPHATTERKKIGEYWIPKGAMIMPLLYAAHHDALVWSNPEEFRPERHLNDDGSLCSTENLLTFQAGKRACVGEALGRQIVQLFFANTVSQLKIGVPKGSTLSIEDVPDCGATLTPRPYQLRFELRK</sequence>
<accession>A0A8J2LTV1</accession>
<keyword evidence="11" id="KW-0408">Iron</keyword>
<dbReference type="GO" id="GO:0016712">
    <property type="term" value="F:oxidoreductase activity, acting on paired donors, with incorporation or reduction of molecular oxygen, reduced flavin or flavoprotein as one donor, and incorporation of one atom of oxygen"/>
    <property type="evidence" value="ECO:0007669"/>
    <property type="project" value="TreeGrafter"/>
</dbReference>
<evidence type="ECO:0000256" key="13">
    <source>
        <dbReference type="ARBA" id="ARBA00023136"/>
    </source>
</evidence>
<feature type="transmembrane region" description="Helical" evidence="14">
    <location>
        <begin position="20"/>
        <end position="37"/>
    </location>
</feature>